<gene>
    <name evidence="2" type="ORF">F5890DRAFT_1550978</name>
</gene>
<feature type="region of interest" description="Disordered" evidence="1">
    <location>
        <begin position="1"/>
        <end position="109"/>
    </location>
</feature>
<feature type="compositionally biased region" description="Low complexity" evidence="1">
    <location>
        <begin position="1"/>
        <end position="29"/>
    </location>
</feature>
<sequence>MNSVWSVRGASTSSAASTASSVSSTSEVSDGGDNEAEEDDENSYQTASNSTTTTPKRCHSHDNLRRNFDFDDSPVSVSSSMGTSAASQYQSHEVSSDPSIPNKATINPL</sequence>
<comment type="caution">
    <text evidence="2">The sequence shown here is derived from an EMBL/GenBank/DDBJ whole genome shotgun (WGS) entry which is preliminary data.</text>
</comment>
<reference evidence="2" key="1">
    <citation type="submission" date="2022-08" db="EMBL/GenBank/DDBJ databases">
        <authorList>
            <consortium name="DOE Joint Genome Institute"/>
            <person name="Min B."/>
            <person name="Riley R."/>
            <person name="Sierra-Patev S."/>
            <person name="Naranjo-Ortiz M."/>
            <person name="Looney B."/>
            <person name="Konkel Z."/>
            <person name="Slot J.C."/>
            <person name="Sakamoto Y."/>
            <person name="Steenwyk J.L."/>
            <person name="Rokas A."/>
            <person name="Carro J."/>
            <person name="Camarero S."/>
            <person name="Ferreira P."/>
            <person name="Molpeceres G."/>
            <person name="Ruiz-Duenas F.J."/>
            <person name="Serrano A."/>
            <person name="Henrissat B."/>
            <person name="Drula E."/>
            <person name="Hughes K.W."/>
            <person name="Mata J.L."/>
            <person name="Ishikawa N.K."/>
            <person name="Vargas-Isla R."/>
            <person name="Ushijima S."/>
            <person name="Smith C.A."/>
            <person name="Ahrendt S."/>
            <person name="Andreopoulos W."/>
            <person name="He G."/>
            <person name="Labutti K."/>
            <person name="Lipzen A."/>
            <person name="Ng V."/>
            <person name="Sandor L."/>
            <person name="Barry K."/>
            <person name="Martinez A.T."/>
            <person name="Xiao Y."/>
            <person name="Gibbons J.G."/>
            <person name="Terashima K."/>
            <person name="Hibbett D.S."/>
            <person name="Grigoriev I.V."/>
        </authorList>
    </citation>
    <scope>NUCLEOTIDE SEQUENCE</scope>
    <source>
        <strain evidence="2">TFB7829</strain>
    </source>
</reference>
<proteinExistence type="predicted"/>
<feature type="compositionally biased region" description="Polar residues" evidence="1">
    <location>
        <begin position="88"/>
        <end position="109"/>
    </location>
</feature>
<name>A0AA38UVA9_9AGAR</name>
<dbReference type="AlphaFoldDB" id="A0AA38UVA9"/>
<evidence type="ECO:0000256" key="1">
    <source>
        <dbReference type="SAM" id="MobiDB-lite"/>
    </source>
</evidence>
<evidence type="ECO:0000313" key="3">
    <source>
        <dbReference type="Proteomes" id="UP001163850"/>
    </source>
</evidence>
<dbReference type="EMBL" id="MU801916">
    <property type="protein sequence ID" value="KAJ3987910.1"/>
    <property type="molecule type" value="Genomic_DNA"/>
</dbReference>
<feature type="compositionally biased region" description="Acidic residues" evidence="1">
    <location>
        <begin position="30"/>
        <end position="42"/>
    </location>
</feature>
<feature type="compositionally biased region" description="Low complexity" evidence="1">
    <location>
        <begin position="73"/>
        <end position="87"/>
    </location>
</feature>
<protein>
    <submittedName>
        <fullName evidence="2">Uncharacterized protein</fullName>
    </submittedName>
</protein>
<feature type="compositionally biased region" description="Polar residues" evidence="1">
    <location>
        <begin position="43"/>
        <end position="55"/>
    </location>
</feature>
<evidence type="ECO:0000313" key="2">
    <source>
        <dbReference type="EMBL" id="KAJ3987910.1"/>
    </source>
</evidence>
<accession>A0AA38UVA9</accession>
<feature type="compositionally biased region" description="Basic and acidic residues" evidence="1">
    <location>
        <begin position="60"/>
        <end position="69"/>
    </location>
</feature>
<organism evidence="2 3">
    <name type="scientific">Lentinula detonsa</name>
    <dbReference type="NCBI Taxonomy" id="2804962"/>
    <lineage>
        <taxon>Eukaryota</taxon>
        <taxon>Fungi</taxon>
        <taxon>Dikarya</taxon>
        <taxon>Basidiomycota</taxon>
        <taxon>Agaricomycotina</taxon>
        <taxon>Agaricomycetes</taxon>
        <taxon>Agaricomycetidae</taxon>
        <taxon>Agaricales</taxon>
        <taxon>Marasmiineae</taxon>
        <taxon>Omphalotaceae</taxon>
        <taxon>Lentinula</taxon>
    </lineage>
</organism>
<dbReference type="Proteomes" id="UP001163850">
    <property type="component" value="Unassembled WGS sequence"/>
</dbReference>